<feature type="domain" description="GLUG" evidence="1">
    <location>
        <begin position="183"/>
        <end position="207"/>
    </location>
</feature>
<dbReference type="Proteomes" id="UP000199687">
    <property type="component" value="Unassembled WGS sequence"/>
</dbReference>
<name>A0A1H9ULE4_9BACI</name>
<dbReference type="Gene3D" id="2.160.20.110">
    <property type="match status" value="1"/>
</dbReference>
<accession>A0A1H9ULE4</accession>
<dbReference type="RefSeq" id="WP_089742902.1">
    <property type="nucleotide sequence ID" value="NZ_FOGL01000018.1"/>
</dbReference>
<dbReference type="Pfam" id="PF07581">
    <property type="entry name" value="Glug"/>
    <property type="match status" value="5"/>
</dbReference>
<dbReference type="STRING" id="531814.SAMN04487944_11840"/>
<protein>
    <submittedName>
        <fullName evidence="2">The GLUG motif-containing protein</fullName>
    </submittedName>
</protein>
<organism evidence="2 3">
    <name type="scientific">Gracilibacillus ureilyticus</name>
    <dbReference type="NCBI Taxonomy" id="531814"/>
    <lineage>
        <taxon>Bacteria</taxon>
        <taxon>Bacillati</taxon>
        <taxon>Bacillota</taxon>
        <taxon>Bacilli</taxon>
        <taxon>Bacillales</taxon>
        <taxon>Bacillaceae</taxon>
        <taxon>Gracilibacillus</taxon>
    </lineage>
</organism>
<sequence>MGSEENPYLIDSIAKLRLMKDLDEAESIQHFKLVSNINMDGETWDPFEFNGVLDGNGFIISDVTINQPEGEDVGFFRKLHSDGKLINVQLSDISITGRNCVGGLVGRNYGHIDHSFVTGSVIGNGYFIGGLVGVNETGTLTNSNASGSVIGNNTVPDNPSSITMTSADSGTTAFIFDPQAGTGSGIGGLAGINYSGIVTDSNATNSVRGNITLGGLIGYNYYGTIDHSYATGSIIGNYTIGGMIGSNLGDITDSYATGNVTGNVTGSVAGTAIGGLIGNSFGYITNSYAIGNVAGTANSIGGLVGMGSSIVTNSYYEEIRTGQSYDNGMGNPRTSEQMQKGYADSTIGKEEIYTGWDSEIWDFGNDMEYPKLR</sequence>
<proteinExistence type="predicted"/>
<dbReference type="InterPro" id="IPR011493">
    <property type="entry name" value="GLUG"/>
</dbReference>
<dbReference type="EMBL" id="FOGL01000018">
    <property type="protein sequence ID" value="SES10285.1"/>
    <property type="molecule type" value="Genomic_DNA"/>
</dbReference>
<evidence type="ECO:0000313" key="3">
    <source>
        <dbReference type="Proteomes" id="UP000199687"/>
    </source>
</evidence>
<evidence type="ECO:0000313" key="2">
    <source>
        <dbReference type="EMBL" id="SES10285.1"/>
    </source>
</evidence>
<feature type="domain" description="GLUG" evidence="1">
    <location>
        <begin position="236"/>
        <end position="261"/>
    </location>
</feature>
<dbReference type="AlphaFoldDB" id="A0A1H9ULE4"/>
<reference evidence="2 3" key="1">
    <citation type="submission" date="2016-10" db="EMBL/GenBank/DDBJ databases">
        <authorList>
            <person name="de Groot N.N."/>
        </authorList>
    </citation>
    <scope>NUCLEOTIDE SEQUENCE [LARGE SCALE GENOMIC DNA]</scope>
    <source>
        <strain evidence="2 3">CGMCC 1.7727</strain>
    </source>
</reference>
<feature type="domain" description="GLUG" evidence="1">
    <location>
        <begin position="128"/>
        <end position="150"/>
    </location>
</feature>
<evidence type="ECO:0000259" key="1">
    <source>
        <dbReference type="Pfam" id="PF07581"/>
    </source>
</evidence>
<feature type="domain" description="GLUG" evidence="1">
    <location>
        <begin position="209"/>
        <end position="235"/>
    </location>
</feature>
<gene>
    <name evidence="2" type="ORF">SAMN04487944_11840</name>
</gene>
<dbReference type="OrthoDB" id="9807519at2"/>
<feature type="domain" description="GLUG" evidence="1">
    <location>
        <begin position="97"/>
        <end position="122"/>
    </location>
</feature>
<keyword evidence="3" id="KW-1185">Reference proteome</keyword>